<dbReference type="RefSeq" id="WP_221531501.1">
    <property type="nucleotide sequence ID" value="NZ_JAIGYP010000002.1"/>
</dbReference>
<dbReference type="Proteomes" id="UP000700059">
    <property type="component" value="Unassembled WGS sequence"/>
</dbReference>
<dbReference type="Gene3D" id="3.90.1170.40">
    <property type="entry name" value="Molybdopterin biosynthesis MoaE subunit"/>
    <property type="match status" value="1"/>
</dbReference>
<evidence type="ECO:0000256" key="9">
    <source>
        <dbReference type="ARBA" id="ARBA00032474"/>
    </source>
</evidence>
<evidence type="ECO:0000256" key="5">
    <source>
        <dbReference type="ARBA" id="ARBA00026066"/>
    </source>
</evidence>
<proteinExistence type="inferred from homology"/>
<sequence>MQDSNSLLLFDGALDTLAIYTQWHTFGALRNFGASAIFTGIVRAENDCDGLSFDIYTPLLEQWFNTWHTKAQKLNAHLKMAHAKGDVPNHKSSYMAGVFSSQRRATLELFENFIEDFKHNAPIWKYDLKNGQRIYAKGRSHHLPHSGILSDDH</sequence>
<keyword evidence="12" id="KW-1185">Reference proteome</keyword>
<evidence type="ECO:0000256" key="4">
    <source>
        <dbReference type="ARBA" id="ARBA00013858"/>
    </source>
</evidence>
<evidence type="ECO:0000256" key="3">
    <source>
        <dbReference type="ARBA" id="ARBA00011950"/>
    </source>
</evidence>
<evidence type="ECO:0000313" key="12">
    <source>
        <dbReference type="Proteomes" id="UP000700059"/>
    </source>
</evidence>
<evidence type="ECO:0000256" key="7">
    <source>
        <dbReference type="ARBA" id="ARBA00030407"/>
    </source>
</evidence>
<evidence type="ECO:0000256" key="1">
    <source>
        <dbReference type="ARBA" id="ARBA00005046"/>
    </source>
</evidence>
<accession>A0ABS7JLR1</accession>
<evidence type="ECO:0000256" key="6">
    <source>
        <dbReference type="ARBA" id="ARBA00029745"/>
    </source>
</evidence>
<evidence type="ECO:0000256" key="10">
    <source>
        <dbReference type="ARBA" id="ARBA00049878"/>
    </source>
</evidence>
<evidence type="ECO:0000313" key="11">
    <source>
        <dbReference type="EMBL" id="MBX7490329.1"/>
    </source>
</evidence>
<dbReference type="SUPFAM" id="SSF54690">
    <property type="entry name" value="Molybdopterin synthase subunit MoaE"/>
    <property type="match status" value="1"/>
</dbReference>
<name>A0ABS7JLR1_9HELI</name>
<comment type="pathway">
    <text evidence="1">Cofactor biosynthesis; molybdopterin biosynthesis.</text>
</comment>
<evidence type="ECO:0000256" key="8">
    <source>
        <dbReference type="ARBA" id="ARBA00030781"/>
    </source>
</evidence>
<dbReference type="Pfam" id="PF02391">
    <property type="entry name" value="MoaE"/>
    <property type="match status" value="1"/>
</dbReference>
<dbReference type="EMBL" id="JAIGYQ010000002">
    <property type="protein sequence ID" value="MBX7490329.1"/>
    <property type="molecule type" value="Genomic_DNA"/>
</dbReference>
<protein>
    <recommendedName>
        <fullName evidence="4">Molybdopterin synthase catalytic subunit</fullName>
        <ecNumber evidence="3">2.8.1.12</ecNumber>
    </recommendedName>
    <alternativeName>
        <fullName evidence="8">MPT synthase subunit 2</fullName>
    </alternativeName>
    <alternativeName>
        <fullName evidence="6">Molybdenum cofactor biosynthesis protein E</fullName>
    </alternativeName>
    <alternativeName>
        <fullName evidence="7">Molybdopterin-converting factor large subunit</fullName>
    </alternativeName>
    <alternativeName>
        <fullName evidence="9">Molybdopterin-converting factor subunit 2</fullName>
    </alternativeName>
</protein>
<dbReference type="EC" id="2.8.1.12" evidence="3"/>
<gene>
    <name evidence="11" type="ORF">K4G57_02395</name>
</gene>
<dbReference type="CDD" id="cd00756">
    <property type="entry name" value="MoaE"/>
    <property type="match status" value="1"/>
</dbReference>
<evidence type="ECO:0000256" key="2">
    <source>
        <dbReference type="ARBA" id="ARBA00005426"/>
    </source>
</evidence>
<organism evidence="11 12">
    <name type="scientific">Helicobacter turcicus</name>
    <dbReference type="NCBI Taxonomy" id="2867412"/>
    <lineage>
        <taxon>Bacteria</taxon>
        <taxon>Pseudomonadati</taxon>
        <taxon>Campylobacterota</taxon>
        <taxon>Epsilonproteobacteria</taxon>
        <taxon>Campylobacterales</taxon>
        <taxon>Helicobacteraceae</taxon>
        <taxon>Helicobacter</taxon>
    </lineage>
</organism>
<comment type="caution">
    <text evidence="11">The sequence shown here is derived from an EMBL/GenBank/DDBJ whole genome shotgun (WGS) entry which is preliminary data.</text>
</comment>
<reference evidence="11 12" key="1">
    <citation type="submission" date="2021-08" db="EMBL/GenBank/DDBJ databases">
        <title>Helicobacter spp. isolated from feces of Anatolian Ground Squirrel (Spermophilus xanthoprymnus) in Turkey.</title>
        <authorList>
            <person name="Aydin F."/>
            <person name="Abay S."/>
            <person name="Kayman T."/>
            <person name="Karakaya E."/>
            <person name="Saticioglu I.B."/>
        </authorList>
    </citation>
    <scope>NUCLEOTIDE SEQUENCE [LARGE SCALE GENOMIC DNA]</scope>
    <source>
        <strain evidence="11 12">Faydin-H70</strain>
    </source>
</reference>
<comment type="subunit">
    <text evidence="5">Heterotetramer of 2 MoaD subunits and 2 MoaE subunits. Also stable as homodimer. The enzyme changes between these two forms during catalysis.</text>
</comment>
<dbReference type="InterPro" id="IPR036563">
    <property type="entry name" value="MoaE_sf"/>
</dbReference>
<dbReference type="InterPro" id="IPR003448">
    <property type="entry name" value="Mopterin_biosynth_MoaE"/>
</dbReference>
<comment type="catalytic activity">
    <reaction evidence="10">
        <text>2 [molybdopterin-synthase sulfur-carrier protein]-C-terminal-Gly-aminoethanethioate + cyclic pyranopterin phosphate + H2O = molybdopterin + 2 [molybdopterin-synthase sulfur-carrier protein]-C-terminal Gly-Gly + 2 H(+)</text>
        <dbReference type="Rhea" id="RHEA:26333"/>
        <dbReference type="Rhea" id="RHEA-COMP:12202"/>
        <dbReference type="Rhea" id="RHEA-COMP:19907"/>
        <dbReference type="ChEBI" id="CHEBI:15377"/>
        <dbReference type="ChEBI" id="CHEBI:15378"/>
        <dbReference type="ChEBI" id="CHEBI:58698"/>
        <dbReference type="ChEBI" id="CHEBI:59648"/>
        <dbReference type="ChEBI" id="CHEBI:90778"/>
        <dbReference type="ChEBI" id="CHEBI:232372"/>
        <dbReference type="EC" id="2.8.1.12"/>
    </reaction>
</comment>
<comment type="similarity">
    <text evidence="2">Belongs to the MoaE family.</text>
</comment>